<keyword evidence="2" id="KW-0479">Metal-binding</keyword>
<dbReference type="SUPFAM" id="SSF51316">
    <property type="entry name" value="Mss4-like"/>
    <property type="match status" value="1"/>
</dbReference>
<keyword evidence="3" id="KW-0862">Zinc</keyword>
<dbReference type="GO" id="GO:0046872">
    <property type="term" value="F:metal ion binding"/>
    <property type="evidence" value="ECO:0007669"/>
    <property type="project" value="UniProtKB-KW"/>
</dbReference>
<sequence>MSQATTTKGQCLCGKVQVTVTADKPLASFDTLCCHCDSCKRRSGGVASYAFVVPERHVSFHGSAHKTFEDRDTGSGKPMRRTMCAECGSPVCVIEAASPDMRCLQYGLFAGRVELPRPALEMFASKRVPWINEVGKEVRETA</sequence>
<comment type="similarity">
    <text evidence="1">Belongs to the Gfa family.</text>
</comment>
<evidence type="ECO:0000313" key="7">
    <source>
        <dbReference type="Proteomes" id="UP000293360"/>
    </source>
</evidence>
<evidence type="ECO:0000313" key="6">
    <source>
        <dbReference type="EMBL" id="RYO76403.1"/>
    </source>
</evidence>
<dbReference type="PROSITE" id="PS51891">
    <property type="entry name" value="CENP_V_GFA"/>
    <property type="match status" value="1"/>
</dbReference>
<dbReference type="Gene3D" id="3.90.1590.10">
    <property type="entry name" value="glutathione-dependent formaldehyde- activating enzyme (gfa)"/>
    <property type="match status" value="1"/>
</dbReference>
<evidence type="ECO:0000256" key="4">
    <source>
        <dbReference type="ARBA" id="ARBA00023239"/>
    </source>
</evidence>
<keyword evidence="7" id="KW-1185">Reference proteome</keyword>
<dbReference type="OrthoDB" id="2212170at2759"/>
<proteinExistence type="inferred from homology"/>
<evidence type="ECO:0000256" key="2">
    <source>
        <dbReference type="ARBA" id="ARBA00022723"/>
    </source>
</evidence>
<gene>
    <name evidence="6" type="ORF">DL764_010294</name>
</gene>
<organism evidence="6 7">
    <name type="scientific">Monosporascus ibericus</name>
    <dbReference type="NCBI Taxonomy" id="155417"/>
    <lineage>
        <taxon>Eukaryota</taxon>
        <taxon>Fungi</taxon>
        <taxon>Dikarya</taxon>
        <taxon>Ascomycota</taxon>
        <taxon>Pezizomycotina</taxon>
        <taxon>Sordariomycetes</taxon>
        <taxon>Xylariomycetidae</taxon>
        <taxon>Xylariales</taxon>
        <taxon>Xylariales incertae sedis</taxon>
        <taxon>Monosporascus</taxon>
    </lineage>
</organism>
<comment type="caution">
    <text evidence="6">The sequence shown here is derived from an EMBL/GenBank/DDBJ whole genome shotgun (WGS) entry which is preliminary data.</text>
</comment>
<name>A0A4Q4SV58_9PEZI</name>
<protein>
    <recommendedName>
        <fullName evidence="5">CENP-V/GFA domain-containing protein</fullName>
    </recommendedName>
</protein>
<dbReference type="STRING" id="155417.A0A4Q4SV58"/>
<keyword evidence="4" id="KW-0456">Lyase</keyword>
<evidence type="ECO:0000256" key="1">
    <source>
        <dbReference type="ARBA" id="ARBA00005495"/>
    </source>
</evidence>
<dbReference type="Pfam" id="PF04828">
    <property type="entry name" value="GFA"/>
    <property type="match status" value="1"/>
</dbReference>
<feature type="domain" description="CENP-V/GFA" evidence="5">
    <location>
        <begin position="7"/>
        <end position="131"/>
    </location>
</feature>
<evidence type="ECO:0000256" key="3">
    <source>
        <dbReference type="ARBA" id="ARBA00022833"/>
    </source>
</evidence>
<dbReference type="PANTHER" id="PTHR33337:SF40">
    <property type="entry name" value="CENP-V_GFA DOMAIN-CONTAINING PROTEIN-RELATED"/>
    <property type="match status" value="1"/>
</dbReference>
<dbReference type="GO" id="GO:0016846">
    <property type="term" value="F:carbon-sulfur lyase activity"/>
    <property type="evidence" value="ECO:0007669"/>
    <property type="project" value="InterPro"/>
</dbReference>
<evidence type="ECO:0000259" key="5">
    <source>
        <dbReference type="PROSITE" id="PS51891"/>
    </source>
</evidence>
<reference evidence="6 7" key="1">
    <citation type="submission" date="2018-06" db="EMBL/GenBank/DDBJ databases">
        <title>Complete Genomes of Monosporascus.</title>
        <authorList>
            <person name="Robinson A.J."/>
            <person name="Natvig D.O."/>
        </authorList>
    </citation>
    <scope>NUCLEOTIDE SEQUENCE [LARGE SCALE GENOMIC DNA]</scope>
    <source>
        <strain evidence="6 7">CBS 110550</strain>
    </source>
</reference>
<dbReference type="InterPro" id="IPR011057">
    <property type="entry name" value="Mss4-like_sf"/>
</dbReference>
<dbReference type="InterPro" id="IPR006913">
    <property type="entry name" value="CENP-V/GFA"/>
</dbReference>
<dbReference type="AlphaFoldDB" id="A0A4Q4SV58"/>
<dbReference type="PANTHER" id="PTHR33337">
    <property type="entry name" value="GFA DOMAIN-CONTAINING PROTEIN"/>
    <property type="match status" value="1"/>
</dbReference>
<dbReference type="Proteomes" id="UP000293360">
    <property type="component" value="Unassembled WGS sequence"/>
</dbReference>
<accession>A0A4Q4SV58</accession>
<dbReference type="EMBL" id="QJNU01001453">
    <property type="protein sequence ID" value="RYO76403.1"/>
    <property type="molecule type" value="Genomic_DNA"/>
</dbReference>